<gene>
    <name evidence="1" type="ORF">LCGC14_2115000</name>
</gene>
<comment type="caution">
    <text evidence="1">The sequence shown here is derived from an EMBL/GenBank/DDBJ whole genome shotgun (WGS) entry which is preliminary data.</text>
</comment>
<name>A0A0F9E623_9ZZZZ</name>
<accession>A0A0F9E623</accession>
<evidence type="ECO:0000313" key="1">
    <source>
        <dbReference type="EMBL" id="KKL69434.1"/>
    </source>
</evidence>
<reference evidence="1" key="1">
    <citation type="journal article" date="2015" name="Nature">
        <title>Complex archaea that bridge the gap between prokaryotes and eukaryotes.</title>
        <authorList>
            <person name="Spang A."/>
            <person name="Saw J.H."/>
            <person name="Jorgensen S.L."/>
            <person name="Zaremba-Niedzwiedzka K."/>
            <person name="Martijn J."/>
            <person name="Lind A.E."/>
            <person name="van Eijk R."/>
            <person name="Schleper C."/>
            <person name="Guy L."/>
            <person name="Ettema T.J."/>
        </authorList>
    </citation>
    <scope>NUCLEOTIDE SEQUENCE</scope>
</reference>
<sequence>MTIERQQEMDMEVTNLFTVYCDTPTGTLMACELSGTVKEIQSKVEALNIKADDQTPDYPCRYYIDEYELIIAQTKQISK</sequence>
<protein>
    <submittedName>
        <fullName evidence="1">Uncharacterized protein</fullName>
    </submittedName>
</protein>
<dbReference type="AlphaFoldDB" id="A0A0F9E623"/>
<organism evidence="1">
    <name type="scientific">marine sediment metagenome</name>
    <dbReference type="NCBI Taxonomy" id="412755"/>
    <lineage>
        <taxon>unclassified sequences</taxon>
        <taxon>metagenomes</taxon>
        <taxon>ecological metagenomes</taxon>
    </lineage>
</organism>
<proteinExistence type="predicted"/>
<dbReference type="EMBL" id="LAZR01026209">
    <property type="protein sequence ID" value="KKL69434.1"/>
    <property type="molecule type" value="Genomic_DNA"/>
</dbReference>